<reference evidence="8" key="1">
    <citation type="submission" date="2020-06" db="EMBL/GenBank/DDBJ databases">
        <authorList>
            <consortium name="Plant Systems Biology data submission"/>
        </authorList>
    </citation>
    <scope>NUCLEOTIDE SEQUENCE</scope>
    <source>
        <strain evidence="8">D6</strain>
    </source>
</reference>
<proteinExistence type="inferred from homology"/>
<feature type="transmembrane region" description="Helical" evidence="7">
    <location>
        <begin position="155"/>
        <end position="173"/>
    </location>
</feature>
<feature type="region of interest" description="Disordered" evidence="6">
    <location>
        <begin position="666"/>
        <end position="697"/>
    </location>
</feature>
<dbReference type="OrthoDB" id="8904098at2759"/>
<feature type="region of interest" description="Disordered" evidence="6">
    <location>
        <begin position="230"/>
        <end position="258"/>
    </location>
</feature>
<gene>
    <name evidence="8" type="ORF">SEMRO_727_G193560.1</name>
</gene>
<feature type="transmembrane region" description="Helical" evidence="7">
    <location>
        <begin position="291"/>
        <end position="313"/>
    </location>
</feature>
<dbReference type="SUPFAM" id="SSF103473">
    <property type="entry name" value="MFS general substrate transporter"/>
    <property type="match status" value="2"/>
</dbReference>
<dbReference type="Proteomes" id="UP001153069">
    <property type="component" value="Unassembled WGS sequence"/>
</dbReference>
<organism evidence="8 9">
    <name type="scientific">Seminavis robusta</name>
    <dbReference type="NCBI Taxonomy" id="568900"/>
    <lineage>
        <taxon>Eukaryota</taxon>
        <taxon>Sar</taxon>
        <taxon>Stramenopiles</taxon>
        <taxon>Ochrophyta</taxon>
        <taxon>Bacillariophyta</taxon>
        <taxon>Bacillariophyceae</taxon>
        <taxon>Bacillariophycidae</taxon>
        <taxon>Naviculales</taxon>
        <taxon>Naviculaceae</taxon>
        <taxon>Seminavis</taxon>
    </lineage>
</organism>
<keyword evidence="5 7" id="KW-0472">Membrane</keyword>
<evidence type="ECO:0000256" key="1">
    <source>
        <dbReference type="ARBA" id="ARBA00004141"/>
    </source>
</evidence>
<evidence type="ECO:0000256" key="6">
    <source>
        <dbReference type="SAM" id="MobiDB-lite"/>
    </source>
</evidence>
<dbReference type="GO" id="GO:0022857">
    <property type="term" value="F:transmembrane transporter activity"/>
    <property type="evidence" value="ECO:0007669"/>
    <property type="project" value="InterPro"/>
</dbReference>
<evidence type="ECO:0000256" key="4">
    <source>
        <dbReference type="ARBA" id="ARBA00022989"/>
    </source>
</evidence>
<feature type="transmembrane region" description="Helical" evidence="7">
    <location>
        <begin position="611"/>
        <end position="633"/>
    </location>
</feature>
<dbReference type="InterPro" id="IPR036259">
    <property type="entry name" value="MFS_trans_sf"/>
</dbReference>
<feature type="compositionally biased region" description="Polar residues" evidence="6">
    <location>
        <begin position="428"/>
        <end position="449"/>
    </location>
</feature>
<accession>A0A9N8EAH1</accession>
<feature type="transmembrane region" description="Helical" evidence="7">
    <location>
        <begin position="266"/>
        <end position="285"/>
    </location>
</feature>
<comment type="similarity">
    <text evidence="2">Belongs to the major facilitator superfamily. Proton-dependent oligopeptide transporter (POT/PTR) (TC 2.A.17) family.</text>
</comment>
<dbReference type="GO" id="GO:0016020">
    <property type="term" value="C:membrane"/>
    <property type="evidence" value="ECO:0007669"/>
    <property type="project" value="UniProtKB-SubCell"/>
</dbReference>
<dbReference type="EMBL" id="CAICTM010000726">
    <property type="protein sequence ID" value="CAB9515609.1"/>
    <property type="molecule type" value="Genomic_DNA"/>
</dbReference>
<comment type="subcellular location">
    <subcellularLocation>
        <location evidence="1">Membrane</location>
        <topology evidence="1">Multi-pass membrane protein</topology>
    </subcellularLocation>
</comment>
<feature type="region of interest" description="Disordered" evidence="6">
    <location>
        <begin position="373"/>
        <end position="451"/>
    </location>
</feature>
<dbReference type="InterPro" id="IPR000109">
    <property type="entry name" value="POT_fam"/>
</dbReference>
<keyword evidence="9" id="KW-1185">Reference proteome</keyword>
<feature type="transmembrane region" description="Helical" evidence="7">
    <location>
        <begin position="577"/>
        <end position="599"/>
    </location>
</feature>
<evidence type="ECO:0000256" key="2">
    <source>
        <dbReference type="ARBA" id="ARBA00005982"/>
    </source>
</evidence>
<comment type="caution">
    <text evidence="8">The sequence shown here is derived from an EMBL/GenBank/DDBJ whole genome shotgun (WGS) entry which is preliminary data.</text>
</comment>
<keyword evidence="4 7" id="KW-1133">Transmembrane helix</keyword>
<feature type="transmembrane region" description="Helical" evidence="7">
    <location>
        <begin position="537"/>
        <end position="557"/>
    </location>
</feature>
<evidence type="ECO:0000256" key="7">
    <source>
        <dbReference type="SAM" id="Phobius"/>
    </source>
</evidence>
<feature type="transmembrane region" description="Helical" evidence="7">
    <location>
        <begin position="639"/>
        <end position="656"/>
    </location>
</feature>
<protein>
    <submittedName>
        <fullName evidence="8">Peptide transporter family 1</fullName>
    </submittedName>
</protein>
<evidence type="ECO:0000313" key="9">
    <source>
        <dbReference type="Proteomes" id="UP001153069"/>
    </source>
</evidence>
<feature type="transmembrane region" description="Helical" evidence="7">
    <location>
        <begin position="97"/>
        <end position="116"/>
    </location>
</feature>
<evidence type="ECO:0000313" key="8">
    <source>
        <dbReference type="EMBL" id="CAB9515609.1"/>
    </source>
</evidence>
<feature type="transmembrane region" description="Helical" evidence="7">
    <location>
        <begin position="122"/>
        <end position="143"/>
    </location>
</feature>
<dbReference type="PANTHER" id="PTHR11654">
    <property type="entry name" value="OLIGOPEPTIDE TRANSPORTER-RELATED"/>
    <property type="match status" value="1"/>
</dbReference>
<feature type="compositionally biased region" description="Basic and acidic residues" evidence="6">
    <location>
        <begin position="373"/>
        <end position="383"/>
    </location>
</feature>
<name>A0A9N8EAH1_9STRA</name>
<keyword evidence="3 7" id="KW-0812">Transmembrane</keyword>
<dbReference type="AlphaFoldDB" id="A0A9N8EAH1"/>
<dbReference type="Gene3D" id="1.20.1250.20">
    <property type="entry name" value="MFS general substrate transporter like domains"/>
    <property type="match status" value="1"/>
</dbReference>
<sequence length="748" mass="84320">MQDRQEDDEIELVSNSNSLLQLQPSSLVEDDEDFETKEETSRLFSNSTTIGANDVLKRISNGNMNKQQGWHDDLFPPHHLCTPVVSCILLMETAERFAYFGFRAVLVLYFTECLYLDESTAISYFSYTACVAYFSPLLGALLAERWGRFAVILRFGILYGVGLFILTVAAWLGQQQDDPYRSHGVEESLRDMFWKRILTVVGLVMVATGTGGLKPCVNIFGADQVASLRTSDTDDTPQQGTTTHRIMEGNQTEPQPQDDDHAVREFYNFFYFCINVGATTSYLTIPIVKHYFGFGAAFLLPTLFMVFAISLFYSKRKEYVYRDEDSQKHHSLATTFSILLQLLRQRMSVWLETLVTTTVRTTTATSSWRIDARGPRHELLRQQDDDEEDDYAQTRQSDPTETAAAETSPNDDSSSASRDVFQDEEPDNASSQKNPSSSTASNKHQSSSWARHEMALEDAHQALQILPIMAMLPMFWMLYDQQGSVWTLQASRMALHGLEPEQLQMLNPIEIMIFIPLFDRIIYPFLEDRLHWNISPLIRMGWGMVLAAVSFLVSGLLEHVIEFSSSGSQSVHVLWQVPQITIMAVGEIFLSVTGLEYAYSRSPDRLKGFIMATYLLTTAVGDLLGGILYSSVFKDMNRAVVMYVCAVLMLLNRFAFGRVVKATTSTSTQQQQQLDETTTNTAEPDNTPAMISRHSSEGSMVMVEGEKVSNAGNGERSLNDNDDNASPLEDVVVEEYWMSLELPKMQIV</sequence>
<dbReference type="Pfam" id="PF00854">
    <property type="entry name" value="PTR2"/>
    <property type="match status" value="1"/>
</dbReference>
<feature type="transmembrane region" description="Helical" evidence="7">
    <location>
        <begin position="193"/>
        <end position="213"/>
    </location>
</feature>
<evidence type="ECO:0000256" key="5">
    <source>
        <dbReference type="ARBA" id="ARBA00023136"/>
    </source>
</evidence>
<feature type="compositionally biased region" description="Polar residues" evidence="6">
    <location>
        <begin position="393"/>
        <end position="417"/>
    </location>
</feature>
<evidence type="ECO:0000256" key="3">
    <source>
        <dbReference type="ARBA" id="ARBA00022692"/>
    </source>
</evidence>
<feature type="compositionally biased region" description="Low complexity" evidence="6">
    <location>
        <begin position="666"/>
        <end position="681"/>
    </location>
</feature>